<keyword evidence="3" id="KW-1185">Reference proteome</keyword>
<sequence length="139" mass="15833">MFSVLFTENLGSTAVYSQIRRFIVVKQRREFCFACPVFTYGGRATLKPGVEADEHAIVYTVGQQPTKLEGEAEFEKLPIGVLPPTSNDAYTGHPLDPASRIYFVIFHAIQYNVKVKDMGKVRPEDLSRLRGYWQMELNK</sequence>
<evidence type="ECO:0000313" key="3">
    <source>
        <dbReference type="Proteomes" id="UP000800200"/>
    </source>
</evidence>
<dbReference type="OrthoDB" id="3559580at2759"/>
<dbReference type="PANTHER" id="PTHR35391">
    <property type="entry name" value="C2H2-TYPE DOMAIN-CONTAINING PROTEIN-RELATED"/>
    <property type="match status" value="1"/>
</dbReference>
<accession>A0A6A6DM00</accession>
<evidence type="ECO:0000259" key="1">
    <source>
        <dbReference type="Pfam" id="PF20233"/>
    </source>
</evidence>
<dbReference type="AlphaFoldDB" id="A0A6A6DM00"/>
<feature type="domain" description="DUF6590" evidence="1">
    <location>
        <begin position="12"/>
        <end position="130"/>
    </location>
</feature>
<evidence type="ECO:0000313" key="2">
    <source>
        <dbReference type="EMBL" id="KAF2179458.1"/>
    </source>
</evidence>
<name>A0A6A6DM00_9PEZI</name>
<dbReference type="Proteomes" id="UP000800200">
    <property type="component" value="Unassembled WGS sequence"/>
</dbReference>
<reference evidence="2" key="1">
    <citation type="journal article" date="2020" name="Stud. Mycol.">
        <title>101 Dothideomycetes genomes: a test case for predicting lifestyles and emergence of pathogens.</title>
        <authorList>
            <person name="Haridas S."/>
            <person name="Albert R."/>
            <person name="Binder M."/>
            <person name="Bloem J."/>
            <person name="Labutti K."/>
            <person name="Salamov A."/>
            <person name="Andreopoulos B."/>
            <person name="Baker S."/>
            <person name="Barry K."/>
            <person name="Bills G."/>
            <person name="Bluhm B."/>
            <person name="Cannon C."/>
            <person name="Castanera R."/>
            <person name="Culley D."/>
            <person name="Daum C."/>
            <person name="Ezra D."/>
            <person name="Gonzalez J."/>
            <person name="Henrissat B."/>
            <person name="Kuo A."/>
            <person name="Liang C."/>
            <person name="Lipzen A."/>
            <person name="Lutzoni F."/>
            <person name="Magnuson J."/>
            <person name="Mondo S."/>
            <person name="Nolan M."/>
            <person name="Ohm R."/>
            <person name="Pangilinan J."/>
            <person name="Park H.-J."/>
            <person name="Ramirez L."/>
            <person name="Alfaro M."/>
            <person name="Sun H."/>
            <person name="Tritt A."/>
            <person name="Yoshinaga Y."/>
            <person name="Zwiers L.-H."/>
            <person name="Turgeon B."/>
            <person name="Goodwin S."/>
            <person name="Spatafora J."/>
            <person name="Crous P."/>
            <person name="Grigoriev I."/>
        </authorList>
    </citation>
    <scope>NUCLEOTIDE SEQUENCE</scope>
    <source>
        <strain evidence="2">CBS 207.26</strain>
    </source>
</reference>
<dbReference type="EMBL" id="ML994667">
    <property type="protein sequence ID" value="KAF2179458.1"/>
    <property type="molecule type" value="Genomic_DNA"/>
</dbReference>
<gene>
    <name evidence="2" type="ORF">K469DRAFT_741647</name>
</gene>
<dbReference type="InterPro" id="IPR046497">
    <property type="entry name" value="DUF6590"/>
</dbReference>
<proteinExistence type="predicted"/>
<dbReference type="Pfam" id="PF20233">
    <property type="entry name" value="DUF6590"/>
    <property type="match status" value="1"/>
</dbReference>
<dbReference type="PANTHER" id="PTHR35391:SF5">
    <property type="entry name" value="DUF6590 DOMAIN-CONTAINING PROTEIN"/>
    <property type="match status" value="1"/>
</dbReference>
<protein>
    <recommendedName>
        <fullName evidence="1">DUF6590 domain-containing protein</fullName>
    </recommendedName>
</protein>
<organism evidence="2 3">
    <name type="scientific">Zopfia rhizophila CBS 207.26</name>
    <dbReference type="NCBI Taxonomy" id="1314779"/>
    <lineage>
        <taxon>Eukaryota</taxon>
        <taxon>Fungi</taxon>
        <taxon>Dikarya</taxon>
        <taxon>Ascomycota</taxon>
        <taxon>Pezizomycotina</taxon>
        <taxon>Dothideomycetes</taxon>
        <taxon>Dothideomycetes incertae sedis</taxon>
        <taxon>Zopfiaceae</taxon>
        <taxon>Zopfia</taxon>
    </lineage>
</organism>